<dbReference type="PANTHER" id="PTHR35271">
    <property type="entry name" value="ABC TRANSPORTER, SUBSTRATE-BINDING LIPOPROTEIN-RELATED"/>
    <property type="match status" value="1"/>
</dbReference>
<gene>
    <name evidence="1" type="ORF">PP769_16845</name>
</gene>
<dbReference type="EMBL" id="CP116967">
    <property type="protein sequence ID" value="WNM57616.1"/>
    <property type="molecule type" value="Genomic_DNA"/>
</dbReference>
<evidence type="ECO:0000313" key="2">
    <source>
        <dbReference type="Proteomes" id="UP001302719"/>
    </source>
</evidence>
<dbReference type="KEGG" id="nall:PP769_16845"/>
<dbReference type="InterPro" id="IPR007487">
    <property type="entry name" value="ABC_transpt-TYRBP-like"/>
</dbReference>
<proteinExistence type="predicted"/>
<reference evidence="1 2" key="1">
    <citation type="submission" date="2023-01" db="EMBL/GenBank/DDBJ databases">
        <title>Cultivation and genomic characterization of new, ubiquitous marine nitrite-oxidizing bacteria from the Nitrospirales.</title>
        <authorList>
            <person name="Mueller A.J."/>
            <person name="Daebeler A."/>
            <person name="Herbold C.W."/>
            <person name="Kirkegaard R.H."/>
            <person name="Daims H."/>
        </authorList>
    </citation>
    <scope>NUCLEOTIDE SEQUENCE [LARGE SCALE GENOMIC DNA]</scope>
    <source>
        <strain evidence="1 2">VA</strain>
    </source>
</reference>
<dbReference type="AlphaFoldDB" id="A0AA96JW88"/>
<dbReference type="Proteomes" id="UP001302719">
    <property type="component" value="Chromosome"/>
</dbReference>
<name>A0AA96JW88_9BACT</name>
<organism evidence="1 2">
    <name type="scientific">Candidatus Nitrospira allomarina</name>
    <dbReference type="NCBI Taxonomy" id="3020900"/>
    <lineage>
        <taxon>Bacteria</taxon>
        <taxon>Pseudomonadati</taxon>
        <taxon>Nitrospirota</taxon>
        <taxon>Nitrospiria</taxon>
        <taxon>Nitrospirales</taxon>
        <taxon>Nitrospiraceae</taxon>
        <taxon>Nitrospira</taxon>
    </lineage>
</organism>
<protein>
    <submittedName>
        <fullName evidence="1">ABC transporter substrate binding protein</fullName>
    </submittedName>
</protein>
<dbReference type="Gene3D" id="3.40.50.2300">
    <property type="match status" value="2"/>
</dbReference>
<sequence>MTQQSGTYQDVRKGFQQYLDKQGIAVEYDIRNFEGPVQETEGILQALKTTNPSMILTLGSPATEAVIREVKNIPIIAGMIMNEAELTKGENATGIVLEFPLQTHISWIQKLLPHKKTIGALFNSRENTGTIEQARRIIEDSGMTFYPKKVETPRDLPDALDSLPGNADLLWGLTDSVVFSPETAKGILLFSFRNRIPFVGLSTSWVKAGAVYALDRDYVDIGIQCGELAEQVLKGVDIHSLKPQSPRKVLYALNLNSINHMHLNLSDAVLRGAHPVFE</sequence>
<evidence type="ECO:0000313" key="1">
    <source>
        <dbReference type="EMBL" id="WNM57616.1"/>
    </source>
</evidence>
<accession>A0AA96JW88</accession>
<dbReference type="PANTHER" id="PTHR35271:SF1">
    <property type="entry name" value="ABC TRANSPORTER, SUBSTRATE-BINDING LIPOPROTEIN"/>
    <property type="match status" value="1"/>
</dbReference>
<keyword evidence="2" id="KW-1185">Reference proteome</keyword>
<dbReference type="RefSeq" id="WP_312642311.1">
    <property type="nucleotide sequence ID" value="NZ_CP116967.1"/>
</dbReference>
<dbReference type="Pfam" id="PF04392">
    <property type="entry name" value="ABC_sub_bind"/>
    <property type="match status" value="1"/>
</dbReference>